<dbReference type="EMBL" id="GAMC01008568">
    <property type="protein sequence ID" value="JAB97987.1"/>
    <property type="molecule type" value="mRNA"/>
</dbReference>
<accession>W8BGX6</accession>
<reference evidence="2" key="1">
    <citation type="submission" date="2013-07" db="EMBL/GenBank/DDBJ databases">
        <authorList>
            <person name="Geib S."/>
        </authorList>
    </citation>
    <scope>NUCLEOTIDE SEQUENCE</scope>
</reference>
<sequence>ADTAVTARSDSAIPRGRNERKTSVCASQYLLLTTIYRHRQQTTENRKQKNKNKQTAKKPSKVSNKSNSTLWHDDLKIIKIIIIATATTTNHRDLLCICRRIL</sequence>
<name>W8BGX6_CERCA</name>
<protein>
    <submittedName>
        <fullName evidence="2">Uncharacterized protein</fullName>
    </submittedName>
</protein>
<evidence type="ECO:0000313" key="2">
    <source>
        <dbReference type="EMBL" id="JAB97987.1"/>
    </source>
</evidence>
<feature type="compositionally biased region" description="Basic residues" evidence="1">
    <location>
        <begin position="48"/>
        <end position="60"/>
    </location>
</feature>
<feature type="non-terminal residue" evidence="2">
    <location>
        <position position="1"/>
    </location>
</feature>
<organism evidence="2">
    <name type="scientific">Ceratitis capitata</name>
    <name type="common">Mediterranean fruit fly</name>
    <name type="synonym">Tephritis capitata</name>
    <dbReference type="NCBI Taxonomy" id="7213"/>
    <lineage>
        <taxon>Eukaryota</taxon>
        <taxon>Metazoa</taxon>
        <taxon>Ecdysozoa</taxon>
        <taxon>Arthropoda</taxon>
        <taxon>Hexapoda</taxon>
        <taxon>Insecta</taxon>
        <taxon>Pterygota</taxon>
        <taxon>Neoptera</taxon>
        <taxon>Endopterygota</taxon>
        <taxon>Diptera</taxon>
        <taxon>Brachycera</taxon>
        <taxon>Muscomorpha</taxon>
        <taxon>Tephritoidea</taxon>
        <taxon>Tephritidae</taxon>
        <taxon>Ceratitis</taxon>
        <taxon>Ceratitis</taxon>
    </lineage>
</organism>
<feature type="region of interest" description="Disordered" evidence="1">
    <location>
        <begin position="38"/>
        <end position="67"/>
    </location>
</feature>
<reference evidence="2" key="2">
    <citation type="journal article" date="2014" name="BMC Genomics">
        <title>A genomic perspective to assessing quality of mass-reared SIT flies used in Mediterranean fruit fly (Ceratitis capitata) eradication in California.</title>
        <authorList>
            <person name="Calla B."/>
            <person name="Hall B."/>
            <person name="Hou S."/>
            <person name="Geib S.M."/>
        </authorList>
    </citation>
    <scope>NUCLEOTIDE SEQUENCE</scope>
</reference>
<proteinExistence type="evidence at transcript level"/>
<evidence type="ECO:0000256" key="1">
    <source>
        <dbReference type="SAM" id="MobiDB-lite"/>
    </source>
</evidence>
<dbReference type="AlphaFoldDB" id="W8BGX6"/>